<reference evidence="8" key="1">
    <citation type="submission" date="2016-11" db="UniProtKB">
        <authorList>
            <consortium name="WormBaseParasite"/>
        </authorList>
    </citation>
    <scope>IDENTIFICATION</scope>
</reference>
<dbReference type="InterPro" id="IPR003108">
    <property type="entry name" value="GAR_dom"/>
</dbReference>
<dbReference type="Pfam" id="PF02187">
    <property type="entry name" value="GAS2"/>
    <property type="match status" value="1"/>
</dbReference>
<dbReference type="InterPro" id="IPR019341">
    <property type="entry name" value="Alpha/Gamma-adaptin-bd_p34"/>
</dbReference>
<evidence type="ECO:0000256" key="3">
    <source>
        <dbReference type="ARBA" id="ARBA00023212"/>
    </source>
</evidence>
<feature type="compositionally biased region" description="Basic and acidic residues" evidence="4">
    <location>
        <begin position="431"/>
        <end position="448"/>
    </location>
</feature>
<accession>A0A1I8IRY1</accession>
<proteinExistence type="predicted"/>
<protein>
    <submittedName>
        <fullName evidence="8">GAR domain-containing protein</fullName>
    </submittedName>
</protein>
<dbReference type="SMART" id="SM00243">
    <property type="entry name" value="GAS2"/>
    <property type="match status" value="1"/>
</dbReference>
<feature type="domain" description="GAR" evidence="6">
    <location>
        <begin position="36"/>
        <end position="108"/>
    </location>
</feature>
<dbReference type="PANTHER" id="PTHR14659">
    <property type="entry name" value="ALPHA- AND GAMMA-ADAPTIN-BINDING PROTEIN P34"/>
    <property type="match status" value="1"/>
</dbReference>
<dbReference type="PANTHER" id="PTHR14659:SF1">
    <property type="entry name" value="ALPHA- AND GAMMA-ADAPTIN-BINDING PROTEIN P34"/>
    <property type="match status" value="1"/>
</dbReference>
<evidence type="ECO:0000259" key="5">
    <source>
        <dbReference type="PROSITE" id="PS50222"/>
    </source>
</evidence>
<dbReference type="InterPro" id="IPR018247">
    <property type="entry name" value="EF_Hand_1_Ca_BS"/>
</dbReference>
<comment type="subcellular location">
    <subcellularLocation>
        <location evidence="1">Cytoplasm</location>
        <location evidence="1">Cytoskeleton</location>
    </subcellularLocation>
</comment>
<feature type="region of interest" description="Disordered" evidence="4">
    <location>
        <begin position="421"/>
        <end position="476"/>
    </location>
</feature>
<dbReference type="GO" id="GO:0005509">
    <property type="term" value="F:calcium ion binding"/>
    <property type="evidence" value="ECO:0007669"/>
    <property type="project" value="InterPro"/>
</dbReference>
<dbReference type="AlphaFoldDB" id="A0A1I8IRY1"/>
<dbReference type="InterPro" id="IPR002048">
    <property type="entry name" value="EF_hand_dom"/>
</dbReference>
<evidence type="ECO:0000256" key="4">
    <source>
        <dbReference type="SAM" id="MobiDB-lite"/>
    </source>
</evidence>
<evidence type="ECO:0000256" key="1">
    <source>
        <dbReference type="ARBA" id="ARBA00004245"/>
    </source>
</evidence>
<feature type="domain" description="EF-hand" evidence="5">
    <location>
        <begin position="1"/>
        <end position="31"/>
    </location>
</feature>
<dbReference type="PROSITE" id="PS00018">
    <property type="entry name" value="EF_HAND_1"/>
    <property type="match status" value="1"/>
</dbReference>
<name>A0A1I8IRY1_9PLAT</name>
<dbReference type="PROSITE" id="PS51460">
    <property type="entry name" value="GAR"/>
    <property type="match status" value="1"/>
</dbReference>
<dbReference type="SUPFAM" id="SSF143575">
    <property type="entry name" value="GAS2 domain-like"/>
    <property type="match status" value="1"/>
</dbReference>
<evidence type="ECO:0000313" key="8">
    <source>
        <dbReference type="WBParaSite" id="maker-uti_cns_0015637-snap-gene-0.2-mRNA-1"/>
    </source>
</evidence>
<dbReference type="GO" id="GO:0005856">
    <property type="term" value="C:cytoskeleton"/>
    <property type="evidence" value="ECO:0007669"/>
    <property type="project" value="UniProtKB-SubCell"/>
</dbReference>
<dbReference type="GO" id="GO:0008017">
    <property type="term" value="F:microtubule binding"/>
    <property type="evidence" value="ECO:0007669"/>
    <property type="project" value="InterPro"/>
</dbReference>
<organism evidence="7 8">
    <name type="scientific">Macrostomum lignano</name>
    <dbReference type="NCBI Taxonomy" id="282301"/>
    <lineage>
        <taxon>Eukaryota</taxon>
        <taxon>Metazoa</taxon>
        <taxon>Spiralia</taxon>
        <taxon>Lophotrochozoa</taxon>
        <taxon>Platyhelminthes</taxon>
        <taxon>Rhabditophora</taxon>
        <taxon>Macrostomorpha</taxon>
        <taxon>Macrostomida</taxon>
        <taxon>Macrostomidae</taxon>
        <taxon>Macrostomum</taxon>
    </lineage>
</organism>
<keyword evidence="2" id="KW-0963">Cytoplasm</keyword>
<dbReference type="PROSITE" id="PS50222">
    <property type="entry name" value="EF_HAND_2"/>
    <property type="match status" value="1"/>
</dbReference>
<feature type="region of interest" description="Disordered" evidence="4">
    <location>
        <begin position="125"/>
        <end position="178"/>
    </location>
</feature>
<dbReference type="Pfam" id="PF10199">
    <property type="entry name" value="Adaptin_binding"/>
    <property type="match status" value="1"/>
</dbReference>
<dbReference type="WBParaSite" id="maker-uti_cns_0015637-snap-gene-0.2-mRNA-1">
    <property type="protein sequence ID" value="maker-uti_cns_0015637-snap-gene-0.2-mRNA-1"/>
    <property type="gene ID" value="maker-uti_cns_0015637-snap-gene-0.2"/>
</dbReference>
<evidence type="ECO:0000313" key="7">
    <source>
        <dbReference type="Proteomes" id="UP000095280"/>
    </source>
</evidence>
<dbReference type="InterPro" id="IPR036534">
    <property type="entry name" value="GAR_dom_sf"/>
</dbReference>
<keyword evidence="7" id="KW-1185">Reference proteome</keyword>
<dbReference type="Proteomes" id="UP000095280">
    <property type="component" value="Unplaced"/>
</dbReference>
<keyword evidence="3" id="KW-0206">Cytoskeleton</keyword>
<sequence length="585" mass="62902">MERVADHFDLNGDGFIDYREFISALKPGWRPREPTTEGEKIHDKVRSVASACTCHRPYKISKVGDGKYSFGDNQKLRLVRILHSTVMVRVGGGWQPLDEFLVKNDPCREMQFTFVVIDDSGGVAGRSVGLRPPSRAESELSEGAEDSVFSELGSVGTSATGTRSRHSSMGSGAGGGGSRIPRPIASLYGYQSESVRVSERVCTGIRQSHAFDAADADSPAAASARPVLLLSACCQSGRSDPAASLYPGLVGGLLGSPAGPPPALEAPSCDTGLPAGQCSAYSWRLSNKYYEAEVEILQVPEPLLGSQQLADAVEAVGLYFCPGQRRCFDVAKSWLAYLEHLEPEVRFLVTSDRSSNRCHGNNSAGLVTRDEAVGWCVSNGFELIELADERSNGVGEAGDSDGEDEDEDRCGLERMRQALHSHPWPNLVMRPDSERQESESMRRIREQLLAEQAAAAADTANSGEPEADAEASAEANLDKDEDAIVEPEAAAAAVASAISESAPNSASAAIVDEALLDRVYDDDEDGRRLESLFTRVMRAKAQADQLPVHSAERRELAANVIAGLWRELGMPEGELDGLEDSDEDD</sequence>
<evidence type="ECO:0000256" key="2">
    <source>
        <dbReference type="ARBA" id="ARBA00022490"/>
    </source>
</evidence>
<dbReference type="Gene3D" id="3.30.920.20">
    <property type="entry name" value="Gas2-like domain"/>
    <property type="match status" value="1"/>
</dbReference>
<evidence type="ECO:0000259" key="6">
    <source>
        <dbReference type="PROSITE" id="PS51460"/>
    </source>
</evidence>
<dbReference type="Gene3D" id="3.40.50.11960">
    <property type="match status" value="1"/>
</dbReference>